<evidence type="ECO:0000313" key="3">
    <source>
        <dbReference type="EMBL" id="WPC21720.1"/>
    </source>
</evidence>
<keyword evidence="2" id="KW-0732">Signal</keyword>
<sequence>MQKLIVFIISISLLSSLSACEKNNSAKVSSSHSEAHTSKASNKKINSSKSTKTSSSKRITTANSKNVHHTAAKKATATSASETKSSSSASSNNTGLNQTRAAITAEEKSNDNKPLNWEPIKNAQQAEARVTKLYGNKGWITMHGTVGISSPIYFSETSNATNTTYVIYATGKVTAMH</sequence>
<feature type="compositionally biased region" description="Low complexity" evidence="1">
    <location>
        <begin position="38"/>
        <end position="62"/>
    </location>
</feature>
<evidence type="ECO:0008006" key="5">
    <source>
        <dbReference type="Google" id="ProtNLM"/>
    </source>
</evidence>
<dbReference type="PROSITE" id="PS51257">
    <property type="entry name" value="PROKAR_LIPOPROTEIN"/>
    <property type="match status" value="1"/>
</dbReference>
<proteinExistence type="predicted"/>
<name>A0ABZ0Q6D2_9LACO</name>
<dbReference type="EMBL" id="CP104778">
    <property type="protein sequence ID" value="WPC21720.1"/>
    <property type="molecule type" value="Genomic_DNA"/>
</dbReference>
<gene>
    <name evidence="3" type="ORF">N6G96_00410</name>
</gene>
<feature type="signal peptide" evidence="2">
    <location>
        <begin position="1"/>
        <end position="19"/>
    </location>
</feature>
<dbReference type="Proteomes" id="UP001302696">
    <property type="component" value="Chromosome"/>
</dbReference>
<evidence type="ECO:0000256" key="2">
    <source>
        <dbReference type="SAM" id="SignalP"/>
    </source>
</evidence>
<accession>A0ABZ0Q6D2</accession>
<feature type="chain" id="PRO_5045584752" description="Lipoprotein" evidence="2">
    <location>
        <begin position="20"/>
        <end position="177"/>
    </location>
</feature>
<feature type="compositionally biased region" description="Low complexity" evidence="1">
    <location>
        <begin position="73"/>
        <end position="91"/>
    </location>
</feature>
<evidence type="ECO:0000256" key="1">
    <source>
        <dbReference type="SAM" id="MobiDB-lite"/>
    </source>
</evidence>
<dbReference type="RefSeq" id="WP_057774257.1">
    <property type="nucleotide sequence ID" value="NZ_BBIM01000004.1"/>
</dbReference>
<protein>
    <recommendedName>
        <fullName evidence="5">Lipoprotein</fullName>
    </recommendedName>
</protein>
<keyword evidence="4" id="KW-1185">Reference proteome</keyword>
<organism evidence="3 4">
    <name type="scientific">Pediococcus inopinatus</name>
    <dbReference type="NCBI Taxonomy" id="114090"/>
    <lineage>
        <taxon>Bacteria</taxon>
        <taxon>Bacillati</taxon>
        <taxon>Bacillota</taxon>
        <taxon>Bacilli</taxon>
        <taxon>Lactobacillales</taxon>
        <taxon>Lactobacillaceae</taxon>
        <taxon>Pediococcus</taxon>
    </lineage>
</organism>
<reference evidence="4" key="1">
    <citation type="submission" date="2024-06" db="EMBL/GenBank/DDBJ databases">
        <authorList>
            <person name="Chang H.C."/>
            <person name="Mun S.Y."/>
        </authorList>
    </citation>
    <scope>NUCLEOTIDE SEQUENCE [LARGE SCALE GENOMIC DNA]</scope>
    <source>
        <strain evidence="4">KT1</strain>
    </source>
</reference>
<evidence type="ECO:0000313" key="4">
    <source>
        <dbReference type="Proteomes" id="UP001302696"/>
    </source>
</evidence>
<feature type="region of interest" description="Disordered" evidence="1">
    <location>
        <begin position="26"/>
        <end position="96"/>
    </location>
</feature>